<dbReference type="PANTHER" id="PTHR30349:SF81">
    <property type="entry name" value="TYROSINE RECOMBINASE XERC"/>
    <property type="match status" value="1"/>
</dbReference>
<dbReference type="Gene3D" id="1.10.150.130">
    <property type="match status" value="1"/>
</dbReference>
<sequence>MSHKLLPTSTDASQNQAVGALRKPYTVSQLIAAFTAELTRTSNYPRHARAFVKDCLRKGIAIDGVSFSRFTAELPANRISPIRKFLLFYQQIGQPDVIADPPRVRVPPAANDLILRFIRQAKNLRGDNSKLTYTKALNAFFLFVDEQQQQGLSASLSGQTVSDYVDHLRQNDYSPFTINLYLSAIKQLASWCIQQRAELGLVEHQLNDLRDVDSVRGLAVERTFYKDSLEAVEREQLLAHSLPLRELAMLVLLSVEGLRTVELTRLRLSDLDFERQVLQVLGKGKNTRKPIRFFAACRHVLQAYLVEEGRWPVGAGQRSEFLFSDLKTYQIRYVVDKQLQRLGLKRQGMSAHSLRHTAGQLLLEAGISLEHVQQHLRHETLETTQFYTKKMTQKTYLQQMPD</sequence>
<keyword evidence="4" id="KW-0233">DNA recombination</keyword>
<dbReference type="EMBL" id="PVTE01000058">
    <property type="protein sequence ID" value="PRY20394.1"/>
    <property type="molecule type" value="Genomic_DNA"/>
</dbReference>
<keyword evidence="3 5" id="KW-0238">DNA-binding</keyword>
<dbReference type="AlphaFoldDB" id="A0A2T0RGR5"/>
<dbReference type="GO" id="GO:0006310">
    <property type="term" value="P:DNA recombination"/>
    <property type="evidence" value="ECO:0007669"/>
    <property type="project" value="UniProtKB-KW"/>
</dbReference>
<dbReference type="RefSeq" id="WP_106141079.1">
    <property type="nucleotide sequence ID" value="NZ_PVTE01000058.1"/>
</dbReference>
<accession>A0A2T0RGR5</accession>
<keyword evidence="1" id="KW-0159">Chromosome partition</keyword>
<dbReference type="Pfam" id="PF02899">
    <property type="entry name" value="Phage_int_SAM_1"/>
    <property type="match status" value="1"/>
</dbReference>
<gene>
    <name evidence="8" type="ORF">CLV58_1581</name>
</gene>
<dbReference type="InterPro" id="IPR044068">
    <property type="entry name" value="CB"/>
</dbReference>
<evidence type="ECO:0000313" key="9">
    <source>
        <dbReference type="Proteomes" id="UP000238375"/>
    </source>
</evidence>
<comment type="caution">
    <text evidence="8">The sequence shown here is derived from an EMBL/GenBank/DDBJ whole genome shotgun (WGS) entry which is preliminary data.</text>
</comment>
<dbReference type="InterPro" id="IPR010998">
    <property type="entry name" value="Integrase_recombinase_N"/>
</dbReference>
<dbReference type="InterPro" id="IPR004107">
    <property type="entry name" value="Integrase_SAM-like_N"/>
</dbReference>
<protein>
    <submittedName>
        <fullName evidence="8">Integrase/recombinase XerD</fullName>
    </submittedName>
</protein>
<evidence type="ECO:0000313" key="8">
    <source>
        <dbReference type="EMBL" id="PRY20394.1"/>
    </source>
</evidence>
<keyword evidence="2" id="KW-0229">DNA integration</keyword>
<evidence type="ECO:0000259" key="6">
    <source>
        <dbReference type="PROSITE" id="PS51898"/>
    </source>
</evidence>
<dbReference type="OrthoDB" id="918094at2"/>
<dbReference type="GO" id="GO:0007059">
    <property type="term" value="P:chromosome segregation"/>
    <property type="evidence" value="ECO:0007669"/>
    <property type="project" value="UniProtKB-KW"/>
</dbReference>
<dbReference type="PANTHER" id="PTHR30349">
    <property type="entry name" value="PHAGE INTEGRASE-RELATED"/>
    <property type="match status" value="1"/>
</dbReference>
<proteinExistence type="predicted"/>
<dbReference type="GO" id="GO:0015074">
    <property type="term" value="P:DNA integration"/>
    <property type="evidence" value="ECO:0007669"/>
    <property type="project" value="UniProtKB-KW"/>
</dbReference>
<dbReference type="PROSITE" id="PS51898">
    <property type="entry name" value="TYR_RECOMBINASE"/>
    <property type="match status" value="1"/>
</dbReference>
<dbReference type="InterPro" id="IPR011010">
    <property type="entry name" value="DNA_brk_join_enz"/>
</dbReference>
<dbReference type="Pfam" id="PF00589">
    <property type="entry name" value="Phage_integrase"/>
    <property type="match status" value="1"/>
</dbReference>
<dbReference type="GO" id="GO:0003677">
    <property type="term" value="F:DNA binding"/>
    <property type="evidence" value="ECO:0007669"/>
    <property type="project" value="UniProtKB-UniRule"/>
</dbReference>
<reference evidence="8 9" key="1">
    <citation type="submission" date="2018-03" db="EMBL/GenBank/DDBJ databases">
        <title>Genomic Encyclopedia of Archaeal and Bacterial Type Strains, Phase II (KMG-II): from individual species to whole genera.</title>
        <authorList>
            <person name="Goeker M."/>
        </authorList>
    </citation>
    <scope>NUCLEOTIDE SEQUENCE [LARGE SCALE GENOMIC DNA]</scope>
    <source>
        <strain evidence="8 9">DSM 28354</strain>
    </source>
</reference>
<dbReference type="InterPro" id="IPR013762">
    <property type="entry name" value="Integrase-like_cat_sf"/>
</dbReference>
<name>A0A2T0RGR5_9BACT</name>
<feature type="domain" description="Tyr recombinase" evidence="6">
    <location>
        <begin position="222"/>
        <end position="402"/>
    </location>
</feature>
<keyword evidence="9" id="KW-1185">Reference proteome</keyword>
<dbReference type="Proteomes" id="UP000238375">
    <property type="component" value="Unassembled WGS sequence"/>
</dbReference>
<dbReference type="SUPFAM" id="SSF56349">
    <property type="entry name" value="DNA breaking-rejoining enzymes"/>
    <property type="match status" value="1"/>
</dbReference>
<dbReference type="Gene3D" id="1.10.443.10">
    <property type="entry name" value="Intergrase catalytic core"/>
    <property type="match status" value="1"/>
</dbReference>
<evidence type="ECO:0000259" key="7">
    <source>
        <dbReference type="PROSITE" id="PS51900"/>
    </source>
</evidence>
<organism evidence="8 9">
    <name type="scientific">Spirosoma oryzae</name>
    <dbReference type="NCBI Taxonomy" id="1469603"/>
    <lineage>
        <taxon>Bacteria</taxon>
        <taxon>Pseudomonadati</taxon>
        <taxon>Bacteroidota</taxon>
        <taxon>Cytophagia</taxon>
        <taxon>Cytophagales</taxon>
        <taxon>Cytophagaceae</taxon>
        <taxon>Spirosoma</taxon>
    </lineage>
</organism>
<dbReference type="SUPFAM" id="SSF47823">
    <property type="entry name" value="lambda integrase-like, N-terminal domain"/>
    <property type="match status" value="1"/>
</dbReference>
<evidence type="ECO:0000256" key="4">
    <source>
        <dbReference type="ARBA" id="ARBA00023172"/>
    </source>
</evidence>
<evidence type="ECO:0000256" key="2">
    <source>
        <dbReference type="ARBA" id="ARBA00022908"/>
    </source>
</evidence>
<dbReference type="InterPro" id="IPR050090">
    <property type="entry name" value="Tyrosine_recombinase_XerCD"/>
</dbReference>
<evidence type="ECO:0000256" key="5">
    <source>
        <dbReference type="PROSITE-ProRule" id="PRU01248"/>
    </source>
</evidence>
<evidence type="ECO:0000256" key="3">
    <source>
        <dbReference type="ARBA" id="ARBA00023125"/>
    </source>
</evidence>
<dbReference type="PROSITE" id="PS51900">
    <property type="entry name" value="CB"/>
    <property type="match status" value="1"/>
</dbReference>
<feature type="domain" description="Core-binding (CB)" evidence="7">
    <location>
        <begin position="108"/>
        <end position="193"/>
    </location>
</feature>
<evidence type="ECO:0000256" key="1">
    <source>
        <dbReference type="ARBA" id="ARBA00022829"/>
    </source>
</evidence>
<dbReference type="InterPro" id="IPR002104">
    <property type="entry name" value="Integrase_catalytic"/>
</dbReference>